<gene>
    <name evidence="2" type="ORF">NZH93_21485</name>
</gene>
<dbReference type="PANTHER" id="PTHR46082">
    <property type="entry name" value="ATP/GTP-BINDING PROTEIN-RELATED"/>
    <property type="match status" value="1"/>
</dbReference>
<dbReference type="InterPro" id="IPR053137">
    <property type="entry name" value="NLR-like"/>
</dbReference>
<dbReference type="Gene3D" id="1.25.40.10">
    <property type="entry name" value="Tetratricopeptide repeat domain"/>
    <property type="match status" value="2"/>
</dbReference>
<dbReference type="InterPro" id="IPR011990">
    <property type="entry name" value="TPR-like_helical_dom_sf"/>
</dbReference>
<dbReference type="AlphaFoldDB" id="A0A9X2VMY6"/>
<evidence type="ECO:0000313" key="2">
    <source>
        <dbReference type="EMBL" id="MCS7479442.1"/>
    </source>
</evidence>
<evidence type="ECO:0000256" key="1">
    <source>
        <dbReference type="SAM" id="MobiDB-lite"/>
    </source>
</evidence>
<name>A0A9X2VMY6_9PSEU</name>
<dbReference type="SUPFAM" id="SSF48452">
    <property type="entry name" value="TPR-like"/>
    <property type="match status" value="1"/>
</dbReference>
<organism evidence="2 3">
    <name type="scientific">Umezawaea endophytica</name>
    <dbReference type="NCBI Taxonomy" id="1654476"/>
    <lineage>
        <taxon>Bacteria</taxon>
        <taxon>Bacillati</taxon>
        <taxon>Actinomycetota</taxon>
        <taxon>Actinomycetes</taxon>
        <taxon>Pseudonocardiales</taxon>
        <taxon>Pseudonocardiaceae</taxon>
        <taxon>Umezawaea</taxon>
    </lineage>
</organism>
<feature type="region of interest" description="Disordered" evidence="1">
    <location>
        <begin position="403"/>
        <end position="455"/>
    </location>
</feature>
<evidence type="ECO:0000313" key="3">
    <source>
        <dbReference type="Proteomes" id="UP001141259"/>
    </source>
</evidence>
<proteinExistence type="predicted"/>
<keyword evidence="3" id="KW-1185">Reference proteome</keyword>
<dbReference type="Proteomes" id="UP001141259">
    <property type="component" value="Unassembled WGS sequence"/>
</dbReference>
<comment type="caution">
    <text evidence="2">The sequence shown here is derived from an EMBL/GenBank/DDBJ whole genome shotgun (WGS) entry which is preliminary data.</text>
</comment>
<dbReference type="Pfam" id="PF13374">
    <property type="entry name" value="TPR_10"/>
    <property type="match status" value="1"/>
</dbReference>
<dbReference type="Pfam" id="PF13424">
    <property type="entry name" value="TPR_12"/>
    <property type="match status" value="1"/>
</dbReference>
<accession>A0A9X2VMY6</accession>
<reference evidence="2" key="1">
    <citation type="submission" date="2022-08" db="EMBL/GenBank/DDBJ databases">
        <authorList>
            <person name="Tistechok S."/>
            <person name="Samborskyy M."/>
            <person name="Roman I."/>
        </authorList>
    </citation>
    <scope>NUCLEOTIDE SEQUENCE</scope>
    <source>
        <strain evidence="2">DSM 103496</strain>
    </source>
</reference>
<protein>
    <submittedName>
        <fullName evidence="2">Tetratricopeptide repeat protein</fullName>
    </submittedName>
</protein>
<dbReference type="PANTHER" id="PTHR46082:SF6">
    <property type="entry name" value="AAA+ ATPASE DOMAIN-CONTAINING PROTEIN-RELATED"/>
    <property type="match status" value="1"/>
</dbReference>
<dbReference type="EMBL" id="JANYMP010000010">
    <property type="protein sequence ID" value="MCS7479442.1"/>
    <property type="molecule type" value="Genomic_DNA"/>
</dbReference>
<sequence length="455" mass="49952">MLRDHFADAVTAVTAEPTHHRDCLVTTWERSLDLLHDRGHPLARPLLRLLSTFAPAPVPCALLDAAVLAGSPVFAGTTPTGLAALVSELAGLGLVEVHHGDLDTVSLHPLVRDITRHHVDDHDPYTDTRLALLHRLATRAADPSGWSLWRALLPHCEHERLAVRSDTAFADLCHSAGGAAYEHGFSTAAERLYRRALRVRLDLLGPRHPDSLATRHNLAVLHADDGDPEAARAEFCAVLADQVAVLGECHPDVLTTRRDLARTAWACGEHAHAEAEYREIEALQREVLGENHPDTLITRYETAAALHDRGDPGATTALRALLHDQVRVLGHHHAHTLITRHRLARACHDDLDQHHVVRLTIAALGPEHPITLTARTSRAVVARGEDAAAELRDVLEVLASRRGPDHPETLASRHNLRVATDDDRPSTSPLGRRRGRIRVVDPVDLPAQRRNPPRS</sequence>